<reference evidence="4" key="1">
    <citation type="submission" date="2014-12" db="EMBL/GenBank/DDBJ databases">
        <title>Genome Sequence of Valsa Canker Pathogens Uncovers a Specific Adaption of Colonization on Woody Bark.</title>
        <authorList>
            <person name="Yin Z."/>
            <person name="Liu H."/>
            <person name="Gao X."/>
            <person name="Li Z."/>
            <person name="Song N."/>
            <person name="Ke X."/>
            <person name="Dai Q."/>
            <person name="Wu Y."/>
            <person name="Sun Y."/>
            <person name="Xu J.-R."/>
            <person name="Kang Z.K."/>
            <person name="Wang L."/>
            <person name="Huang L."/>
        </authorList>
    </citation>
    <scope>NUCLEOTIDE SEQUENCE [LARGE SCALE GENOMIC DNA]</scope>
    <source>
        <strain evidence="4">SXYL134</strain>
    </source>
</reference>
<dbReference type="NCBIfam" id="TIGR03429">
    <property type="entry name" value="arom_pren_DMATS"/>
    <property type="match status" value="1"/>
</dbReference>
<keyword evidence="4" id="KW-1185">Reference proteome</keyword>
<keyword evidence="2" id="KW-0808">Transferase</keyword>
<evidence type="ECO:0000313" key="4">
    <source>
        <dbReference type="Proteomes" id="UP000078576"/>
    </source>
</evidence>
<dbReference type="InterPro" id="IPR033964">
    <property type="entry name" value="ABBA"/>
</dbReference>
<dbReference type="SFLD" id="SFLDS00036">
    <property type="entry name" value="Aromatic_Prenyltransferase"/>
    <property type="match status" value="1"/>
</dbReference>
<protein>
    <submittedName>
        <fullName evidence="3">4-O-dimethylallyl-L-tyrosine synthase</fullName>
    </submittedName>
</protein>
<evidence type="ECO:0000313" key="3">
    <source>
        <dbReference type="EMBL" id="KUI58325.1"/>
    </source>
</evidence>
<dbReference type="GO" id="GO:0016765">
    <property type="term" value="F:transferase activity, transferring alkyl or aryl (other than methyl) groups"/>
    <property type="evidence" value="ECO:0007669"/>
    <property type="project" value="InterPro"/>
</dbReference>
<name>A0A194V2Z2_CYTMA</name>
<dbReference type="EMBL" id="KN714711">
    <property type="protein sequence ID" value="KUI58325.1"/>
    <property type="molecule type" value="Genomic_DNA"/>
</dbReference>
<proteinExistence type="inferred from homology"/>
<dbReference type="PANTHER" id="PTHR40627:SF4">
    <property type="entry name" value="PRENYLTRANSFERASE ASQH1-RELATED"/>
    <property type="match status" value="1"/>
</dbReference>
<comment type="similarity">
    <text evidence="1">Belongs to the tryptophan dimethylallyltransferase family.</text>
</comment>
<dbReference type="OrthoDB" id="3354387at2759"/>
<evidence type="ECO:0000256" key="1">
    <source>
        <dbReference type="ARBA" id="ARBA00010209"/>
    </source>
</evidence>
<dbReference type="SFLD" id="SFLDG01162">
    <property type="entry name" value="I"/>
    <property type="match status" value="1"/>
</dbReference>
<sequence>MGSNGSLATETYFVSSNGLKLDSVDKEIRDGESLGDGPFYWWRTSGQDLSRMLVQAGYSEECRRQFLDFYRDVICPLLGGKPEPSSQPTAAGWDGNPFEYSFEFKGSTKKAGVRFILDLTELRPARKDKLMDMTNVNRVLEVLRVRSPMYDDTWHRAMERWYTYADSSLEKQKELARRVGIQTQAILGFDINEKILEKAPGKIPVMGKSYFPPNYAAVDHNLTPFQSLSIGLRLLPEIGQYPNLLRSMKLLEDYVEVNPRYQDSARGMAPDLVPASLARIKIYMRYLGDSFDEIWDFYTLGGRIPGLESDKEKIRDLIELITGKDYDTSRLSKETWAERKRRHIFRSKPHALYFSLTPDKPYPVPKLYYYPAQKAPNDEAIAQGADAWMAKYGWQDGGSTVEERVQNVFTHRRLDEKPGIITFIGIGRKENSSDLSLQVYVTPELYETPRY</sequence>
<dbReference type="AlphaFoldDB" id="A0A194V2Z2"/>
<dbReference type="CDD" id="cd13929">
    <property type="entry name" value="PT-DMATS_CymD"/>
    <property type="match status" value="1"/>
</dbReference>
<dbReference type="InterPro" id="IPR017795">
    <property type="entry name" value="ABBA_NscD-like"/>
</dbReference>
<dbReference type="Pfam" id="PF11991">
    <property type="entry name" value="Trp_DMAT"/>
    <property type="match status" value="1"/>
</dbReference>
<dbReference type="PANTHER" id="PTHR40627">
    <property type="entry name" value="INDOLE PRENYLTRANSFERASE TDIB-RELATED"/>
    <property type="match status" value="1"/>
</dbReference>
<organism evidence="3 4">
    <name type="scientific">Cytospora mali</name>
    <name type="common">Apple Valsa canker fungus</name>
    <name type="synonym">Valsa mali</name>
    <dbReference type="NCBI Taxonomy" id="578113"/>
    <lineage>
        <taxon>Eukaryota</taxon>
        <taxon>Fungi</taxon>
        <taxon>Dikarya</taxon>
        <taxon>Ascomycota</taxon>
        <taxon>Pezizomycotina</taxon>
        <taxon>Sordariomycetes</taxon>
        <taxon>Sordariomycetidae</taxon>
        <taxon>Diaporthales</taxon>
        <taxon>Cytosporaceae</taxon>
        <taxon>Cytospora</taxon>
    </lineage>
</organism>
<gene>
    <name evidence="3" type="ORF">VP1G_05611</name>
</gene>
<dbReference type="GO" id="GO:0009820">
    <property type="term" value="P:alkaloid metabolic process"/>
    <property type="evidence" value="ECO:0007669"/>
    <property type="project" value="InterPro"/>
</dbReference>
<evidence type="ECO:0000256" key="2">
    <source>
        <dbReference type="ARBA" id="ARBA00022679"/>
    </source>
</evidence>
<dbReference type="Proteomes" id="UP000078576">
    <property type="component" value="Unassembled WGS sequence"/>
</dbReference>
<dbReference type="STRING" id="694573.A0A194V2Z2"/>
<accession>A0A194V2Z2</accession>